<feature type="signal peptide" evidence="7">
    <location>
        <begin position="1"/>
        <end position="21"/>
    </location>
</feature>
<evidence type="ECO:0000256" key="6">
    <source>
        <dbReference type="SAM" id="MobiDB-lite"/>
    </source>
</evidence>
<comment type="caution">
    <text evidence="10">The sequence shown here is derived from an EMBL/GenBank/DDBJ whole genome shotgun (WGS) entry which is preliminary data.</text>
</comment>
<feature type="chain" id="PRO_5021978276" evidence="7">
    <location>
        <begin position="22"/>
        <end position="1177"/>
    </location>
</feature>
<evidence type="ECO:0000313" key="11">
    <source>
        <dbReference type="Proteomes" id="UP000321577"/>
    </source>
</evidence>
<dbReference type="InterPro" id="IPR033803">
    <property type="entry name" value="CBD-like_Golvesin-Xly"/>
</dbReference>
<evidence type="ECO:0000256" key="7">
    <source>
        <dbReference type="SAM" id="SignalP"/>
    </source>
</evidence>
<evidence type="ECO:0000256" key="4">
    <source>
        <dbReference type="ARBA" id="ARBA00023004"/>
    </source>
</evidence>
<gene>
    <name evidence="10" type="ORF">BGE01nite_29080</name>
</gene>
<dbReference type="CDD" id="cd15482">
    <property type="entry name" value="Sialidase_non-viral"/>
    <property type="match status" value="1"/>
</dbReference>
<dbReference type="Gene3D" id="2.120.10.10">
    <property type="match status" value="1"/>
</dbReference>
<dbReference type="RefSeq" id="WP_218032992.1">
    <property type="nucleotide sequence ID" value="NZ_BKAG01000019.1"/>
</dbReference>
<dbReference type="PANTHER" id="PTHR43498:SF1">
    <property type="entry name" value="COB--COM HETERODISULFIDE REDUCTASE IRON-SULFUR SUBUNIT A"/>
    <property type="match status" value="1"/>
</dbReference>
<dbReference type="Proteomes" id="UP000321577">
    <property type="component" value="Unassembled WGS sequence"/>
</dbReference>
<dbReference type="Pfam" id="PF13088">
    <property type="entry name" value="BNR_2"/>
    <property type="match status" value="1"/>
</dbReference>
<dbReference type="SUPFAM" id="SSF51905">
    <property type="entry name" value="FAD/NAD(P)-binding domain"/>
    <property type="match status" value="1"/>
</dbReference>
<evidence type="ECO:0000259" key="8">
    <source>
        <dbReference type="Pfam" id="PF13088"/>
    </source>
</evidence>
<feature type="compositionally biased region" description="Basic and acidic residues" evidence="6">
    <location>
        <begin position="184"/>
        <end position="193"/>
    </location>
</feature>
<dbReference type="InterPro" id="IPR039650">
    <property type="entry name" value="HdrA-like"/>
</dbReference>
<dbReference type="InterPro" id="IPR011040">
    <property type="entry name" value="Sialidase"/>
</dbReference>
<sequence>MRFPTLSRVLLAILSVTVAWSAETPPYVDLSQETERQVIVSQGTDKVYQGHPTTLLLPDGKTMFCVWTHGHGGGCGPMKRSDDGGKTWSEELPVPENWSTTRNCPALYRLTDPQGKTRLFVYAGQGPGGTRQPDNGTMQRSFSMDDGKTWSPMQSLNLECVMPFCTIMPVEGGKKLIGLSNIRRPGETKDKKSNVVTQSESTDGGMTWSPWRVLVDLGDLKPCEPEVVRSPNGKQLLCLIRENIRSEPAHFITSDDEGKTWSEVKALPQGLHGDRHKAVYTKDGRLVICFRDMGKNSPTRTHFVAWVGRYEDIISGKDAEYKVKLLHSHKGSDCGYPGVELLPDGTVVATTYIKYRPGPELNSVVSTRFTLAETDKAEKQAGKPVAQKVAGIVLDDSDAKYSGAWKVGEKLPALVGSSYRHDDRAKKSAASAVFTPAIPETGKYEVRLLYNHASNRASNATIIIRGADGEKKVTQNQREACLEEGIPRSLGVFAFAKGKKGTIEINNEGANGYVVVDGLQLLSEGEATGERNTRSSSGFPMKTSASAAPAVPVKIPPPMLLKSAAKAESVDGKSYDLVVIGGTPGGITCAVRAAREGLSVLLVNHTQHLGGFSTSGAGGWEAPYDGLRSPLYGEILKGAADYYSKTYGEGSPQHVVSMPSKTSRAHIDRPKIEPRIAELLFNEMVEKEKTLTVLLGHIITKAKREGSLIQSVTLKPMHGEKAVTVSGKIFADGMYEGDLMAAADLKTQIGREARSQYGEKHAGVIYTQERHKEPGQRGFPKAADEGTLNIRYNSHATADIVEGPQSGEADGSVMAYNYRLILTRDPANRITVQKPANYDPAIAKAAGGGGFVPNLPNQKVAWNGGRLIGPQNEYPGADWPKREEISKRYLEGMLMRLWWVQNDPEAPEKDRKQFANYGLAADEFPDNQHAPYEIYVREARRLVGRYVFKEQDNVVAPGISRTPIHVDSIAITDWPVDSVACLPRKAPGGSTDGILFLGEETRPAQVPYRSLLAKEVDNLLVPVALSASHIGWGAIRLEPVWMQAGESAGFAAALAIRGKTTPAALDPDALVRKLAASHVMVSFFNDLDVTSDDPRVAAAQYFGTKGFFASYDAKLDAPLSASVEAVWQRGLDELKNGKLDPIKLANAVLAAEVATSPETKQTKGGALVAMWKSLKAQ</sequence>
<dbReference type="SUPFAM" id="SSF50939">
    <property type="entry name" value="Sialidases"/>
    <property type="match status" value="1"/>
</dbReference>
<keyword evidence="7" id="KW-0732">Signal</keyword>
<organism evidence="10 11">
    <name type="scientific">Brevifollis gellanilyticus</name>
    <dbReference type="NCBI Taxonomy" id="748831"/>
    <lineage>
        <taxon>Bacteria</taxon>
        <taxon>Pseudomonadati</taxon>
        <taxon>Verrucomicrobiota</taxon>
        <taxon>Verrucomicrobiia</taxon>
        <taxon>Verrucomicrobiales</taxon>
        <taxon>Verrucomicrobiaceae</taxon>
    </lineage>
</organism>
<dbReference type="GO" id="GO:0051539">
    <property type="term" value="F:4 iron, 4 sulfur cluster binding"/>
    <property type="evidence" value="ECO:0007669"/>
    <property type="project" value="UniProtKB-KW"/>
</dbReference>
<dbReference type="EMBL" id="BKAG01000019">
    <property type="protein sequence ID" value="GEP43617.1"/>
    <property type="molecule type" value="Genomic_DNA"/>
</dbReference>
<feature type="domain" description="Sialidase" evidence="8">
    <location>
        <begin position="80"/>
        <end position="345"/>
    </location>
</feature>
<dbReference type="Pfam" id="PF25275">
    <property type="entry name" value="Golvesin_C"/>
    <property type="match status" value="1"/>
</dbReference>
<evidence type="ECO:0000256" key="1">
    <source>
        <dbReference type="ARBA" id="ARBA00022485"/>
    </source>
</evidence>
<dbReference type="InterPro" id="IPR036188">
    <property type="entry name" value="FAD/NAD-bd_sf"/>
</dbReference>
<keyword evidence="4" id="KW-0408">Iron</keyword>
<keyword evidence="3" id="KW-0560">Oxidoreductase</keyword>
<accession>A0A512MA53</accession>
<dbReference type="InterPro" id="IPR036278">
    <property type="entry name" value="Sialidase_sf"/>
</dbReference>
<keyword evidence="11" id="KW-1185">Reference proteome</keyword>
<evidence type="ECO:0000256" key="2">
    <source>
        <dbReference type="ARBA" id="ARBA00022723"/>
    </source>
</evidence>
<keyword evidence="1" id="KW-0004">4Fe-4S</keyword>
<evidence type="ECO:0000256" key="5">
    <source>
        <dbReference type="ARBA" id="ARBA00023014"/>
    </source>
</evidence>
<evidence type="ECO:0000313" key="10">
    <source>
        <dbReference type="EMBL" id="GEP43617.1"/>
    </source>
</evidence>
<name>A0A512MA53_9BACT</name>
<feature type="domain" description="Golvesin/Xly CBD-like" evidence="9">
    <location>
        <begin position="393"/>
        <end position="521"/>
    </location>
</feature>
<protein>
    <submittedName>
        <fullName evidence="10">Uncharacterized protein</fullName>
    </submittedName>
</protein>
<feature type="compositionally biased region" description="Polar residues" evidence="6">
    <location>
        <begin position="194"/>
        <end position="204"/>
    </location>
</feature>
<dbReference type="Pfam" id="PF12831">
    <property type="entry name" value="FAD_oxidored"/>
    <property type="match status" value="1"/>
</dbReference>
<dbReference type="PANTHER" id="PTHR43498">
    <property type="entry name" value="FERREDOXIN:COB-COM HETERODISULFIDE REDUCTASE SUBUNIT A"/>
    <property type="match status" value="1"/>
</dbReference>
<keyword evidence="5" id="KW-0411">Iron-sulfur</keyword>
<proteinExistence type="predicted"/>
<dbReference type="Gene3D" id="3.50.50.60">
    <property type="entry name" value="FAD/NAD(P)-binding domain"/>
    <property type="match status" value="1"/>
</dbReference>
<evidence type="ECO:0000256" key="3">
    <source>
        <dbReference type="ARBA" id="ARBA00023002"/>
    </source>
</evidence>
<feature type="region of interest" description="Disordered" evidence="6">
    <location>
        <begin position="183"/>
        <end position="204"/>
    </location>
</feature>
<evidence type="ECO:0000259" key="9">
    <source>
        <dbReference type="Pfam" id="PF25275"/>
    </source>
</evidence>
<dbReference type="GO" id="GO:0046872">
    <property type="term" value="F:metal ion binding"/>
    <property type="evidence" value="ECO:0007669"/>
    <property type="project" value="UniProtKB-KW"/>
</dbReference>
<dbReference type="AlphaFoldDB" id="A0A512MA53"/>
<keyword evidence="2" id="KW-0479">Metal-binding</keyword>
<reference evidence="10 11" key="1">
    <citation type="submission" date="2019-07" db="EMBL/GenBank/DDBJ databases">
        <title>Whole genome shotgun sequence of Brevifollis gellanilyticus NBRC 108608.</title>
        <authorList>
            <person name="Hosoyama A."/>
            <person name="Uohara A."/>
            <person name="Ohji S."/>
            <person name="Ichikawa N."/>
        </authorList>
    </citation>
    <scope>NUCLEOTIDE SEQUENCE [LARGE SCALE GENOMIC DNA]</scope>
    <source>
        <strain evidence="10 11">NBRC 108608</strain>
    </source>
</reference>
<dbReference type="GO" id="GO:0016491">
    <property type="term" value="F:oxidoreductase activity"/>
    <property type="evidence" value="ECO:0007669"/>
    <property type="project" value="UniProtKB-KW"/>
</dbReference>